<keyword evidence="1" id="KW-1133">Transmembrane helix</keyword>
<keyword evidence="3" id="KW-1185">Reference proteome</keyword>
<sequence length="173" mass="19294">MSLRCSSILESEERCQTIGPCGWVTEILEIGIGVVCGVITWRFTVQNESTREFDTLQEQLVAEPHASGLFSHPSPELMLCSCLVFGCCVSSFAHRRQDKDHFQFLIYIIFLAGAAVVGYAFEASANLILLGYLPWAMCAAMAFSLSGHSLYRWQRLGSRYVLGDDSEKFQLHG</sequence>
<evidence type="ECO:0000313" key="2">
    <source>
        <dbReference type="EMBL" id="KAK3341752.1"/>
    </source>
</evidence>
<dbReference type="AlphaFoldDB" id="A0AAJ0H7E8"/>
<accession>A0AAJ0H7E8</accession>
<keyword evidence="1" id="KW-0812">Transmembrane</keyword>
<reference evidence="2" key="1">
    <citation type="journal article" date="2023" name="Mol. Phylogenet. Evol.">
        <title>Genome-scale phylogeny and comparative genomics of the fungal order Sordariales.</title>
        <authorList>
            <person name="Hensen N."/>
            <person name="Bonometti L."/>
            <person name="Westerberg I."/>
            <person name="Brannstrom I.O."/>
            <person name="Guillou S."/>
            <person name="Cros-Aarteil S."/>
            <person name="Calhoun S."/>
            <person name="Haridas S."/>
            <person name="Kuo A."/>
            <person name="Mondo S."/>
            <person name="Pangilinan J."/>
            <person name="Riley R."/>
            <person name="LaButti K."/>
            <person name="Andreopoulos B."/>
            <person name="Lipzen A."/>
            <person name="Chen C."/>
            <person name="Yan M."/>
            <person name="Daum C."/>
            <person name="Ng V."/>
            <person name="Clum A."/>
            <person name="Steindorff A."/>
            <person name="Ohm R.A."/>
            <person name="Martin F."/>
            <person name="Silar P."/>
            <person name="Natvig D.O."/>
            <person name="Lalanne C."/>
            <person name="Gautier V."/>
            <person name="Ament-Velasquez S.L."/>
            <person name="Kruys A."/>
            <person name="Hutchinson M.I."/>
            <person name="Powell A.J."/>
            <person name="Barry K."/>
            <person name="Miller A.N."/>
            <person name="Grigoriev I.V."/>
            <person name="Debuchy R."/>
            <person name="Gladieux P."/>
            <person name="Hiltunen Thoren M."/>
            <person name="Johannesson H."/>
        </authorList>
    </citation>
    <scope>NUCLEOTIDE SEQUENCE</scope>
    <source>
        <strain evidence="2">CBS 955.72</strain>
    </source>
</reference>
<evidence type="ECO:0000313" key="3">
    <source>
        <dbReference type="Proteomes" id="UP001275084"/>
    </source>
</evidence>
<feature type="transmembrane region" description="Helical" evidence="1">
    <location>
        <begin position="104"/>
        <end position="121"/>
    </location>
</feature>
<name>A0AAJ0H7E8_9PEZI</name>
<gene>
    <name evidence="2" type="ORF">B0T25DRAFT_559202</name>
</gene>
<protein>
    <submittedName>
        <fullName evidence="2">Uncharacterized protein</fullName>
    </submittedName>
</protein>
<organism evidence="2 3">
    <name type="scientific">Lasiosphaeria hispida</name>
    <dbReference type="NCBI Taxonomy" id="260671"/>
    <lineage>
        <taxon>Eukaryota</taxon>
        <taxon>Fungi</taxon>
        <taxon>Dikarya</taxon>
        <taxon>Ascomycota</taxon>
        <taxon>Pezizomycotina</taxon>
        <taxon>Sordariomycetes</taxon>
        <taxon>Sordariomycetidae</taxon>
        <taxon>Sordariales</taxon>
        <taxon>Lasiosphaeriaceae</taxon>
        <taxon>Lasiosphaeria</taxon>
    </lineage>
</organism>
<dbReference type="Proteomes" id="UP001275084">
    <property type="component" value="Unassembled WGS sequence"/>
</dbReference>
<reference evidence="2" key="2">
    <citation type="submission" date="2023-06" db="EMBL/GenBank/DDBJ databases">
        <authorList>
            <consortium name="Lawrence Berkeley National Laboratory"/>
            <person name="Haridas S."/>
            <person name="Hensen N."/>
            <person name="Bonometti L."/>
            <person name="Westerberg I."/>
            <person name="Brannstrom I.O."/>
            <person name="Guillou S."/>
            <person name="Cros-Aarteil S."/>
            <person name="Calhoun S."/>
            <person name="Kuo A."/>
            <person name="Mondo S."/>
            <person name="Pangilinan J."/>
            <person name="Riley R."/>
            <person name="Labutti K."/>
            <person name="Andreopoulos B."/>
            <person name="Lipzen A."/>
            <person name="Chen C."/>
            <person name="Yanf M."/>
            <person name="Daum C."/>
            <person name="Ng V."/>
            <person name="Clum A."/>
            <person name="Steindorff A."/>
            <person name="Ohm R."/>
            <person name="Martin F."/>
            <person name="Silar P."/>
            <person name="Natvig D."/>
            <person name="Lalanne C."/>
            <person name="Gautier V."/>
            <person name="Ament-Velasquez S.L."/>
            <person name="Kruys A."/>
            <person name="Hutchinson M.I."/>
            <person name="Powell A.J."/>
            <person name="Barry K."/>
            <person name="Miller A.N."/>
            <person name="Grigoriev I.V."/>
            <person name="Debuchy R."/>
            <person name="Gladieux P."/>
            <person name="Thoren M.H."/>
            <person name="Johannesson H."/>
        </authorList>
    </citation>
    <scope>NUCLEOTIDE SEQUENCE</scope>
    <source>
        <strain evidence="2">CBS 955.72</strain>
    </source>
</reference>
<dbReference type="EMBL" id="JAUIQD010000008">
    <property type="protein sequence ID" value="KAK3341752.1"/>
    <property type="molecule type" value="Genomic_DNA"/>
</dbReference>
<keyword evidence="1" id="KW-0472">Membrane</keyword>
<proteinExistence type="predicted"/>
<feature type="transmembrane region" description="Helical" evidence="1">
    <location>
        <begin position="127"/>
        <end position="151"/>
    </location>
</feature>
<comment type="caution">
    <text evidence="2">The sequence shown here is derived from an EMBL/GenBank/DDBJ whole genome shotgun (WGS) entry which is preliminary data.</text>
</comment>
<evidence type="ECO:0000256" key="1">
    <source>
        <dbReference type="SAM" id="Phobius"/>
    </source>
</evidence>